<evidence type="ECO:0000256" key="6">
    <source>
        <dbReference type="SAM" id="Phobius"/>
    </source>
</evidence>
<evidence type="ECO:0000259" key="7">
    <source>
        <dbReference type="Pfam" id="PF04357"/>
    </source>
</evidence>
<dbReference type="Pfam" id="PF04357">
    <property type="entry name" value="TamB"/>
    <property type="match status" value="1"/>
</dbReference>
<dbReference type="EMBL" id="JAVRBG010000009">
    <property type="protein sequence ID" value="MDT0295055.1"/>
    <property type="molecule type" value="Genomic_DNA"/>
</dbReference>
<feature type="region of interest" description="Disordered" evidence="5">
    <location>
        <begin position="1662"/>
        <end position="1700"/>
    </location>
</feature>
<dbReference type="PANTHER" id="PTHR30441">
    <property type="entry name" value="DUF748 DOMAIN-CONTAINING PROTEIN"/>
    <property type="match status" value="1"/>
</dbReference>
<organism evidence="8 9">
    <name type="scientific">Mesonia ostreae</name>
    <dbReference type="NCBI Taxonomy" id="861110"/>
    <lineage>
        <taxon>Bacteria</taxon>
        <taxon>Pseudomonadati</taxon>
        <taxon>Bacteroidota</taxon>
        <taxon>Flavobacteriia</taxon>
        <taxon>Flavobacteriales</taxon>
        <taxon>Flavobacteriaceae</taxon>
        <taxon>Mesonia</taxon>
    </lineage>
</organism>
<sequence length="1700" mass="190392">MSEPQKDKEKKKKSTLKKVLRIIAKSFLVLLIILVLLLLFIRSPWGQGIIVDKVTNYVSNKTETKVEIEKLFITFTGDISIKGLFLEDKKGDTLIYTKSLEADIPLWSILKKNEINIDDVRIEELTANVIQKDSLSGFNYQFLIEAFAGDSTQTEEVKEDPNAEPYTFSLGTLALEKINLNYQDEVAGTFLKLKLKELEVKGKKLDLDKSIYELKYVRLSQTSVSYQQTKPLVSEEQDTVPLPQLAIGEIELKNVSAVYDAKPDDLKAIIDLEDFFAEVPMINLQEQQVEINNLKLHNSLVDIKTGKPKEEVQEKVEEEATPDNGFWPDWEVKVSDVDFEDNTIAFRQAEEKTKPGEFNPLAFKLQNFNLLAEKLQLSKDETAVVNLDALSFAEAGGFRLKELSTQISLNKKRLEVNNLKAATRKSKLNGNIKMSFASLQNFIENPEKASFQISVPNFKVDAKEVYYFSPELRQNEEFKKIAAKNFYGKINTSGTLANLELKNTKLNWGNKTSVIATGNLKNVTDTDNLMFDIQQFNINSVKEDILVFASEEELGISLPETVQIDGQLKGGLDRLSAKAQMTIPEGVVNVNGSFRNDNQLAFDTKLETIDLDLGKILQMPELGKVSLVLEGSGSGKDMNSLDATLDSQFTQLTYNDYDLSAIKLDGKIVNGTGDVNLVFKDKNVNLKLDSHIILDSVAPKLDFNAKMEGIDLYALGFTKKDIKAKVYVDGHFEGNSENFNAQINITDGVVVYDEKPYYLGDIAMNTQVTKDSTALAIDGSFLKTRLNSNASPDQIMKALQHHANHYFKETLHNDSIPHFVNLKMETTITESPIMTDVFLDGVKEMDTIYFKVDFDEEKEDLKAKVSLPRLVYQNNRLDSLQINIDSNSEEANFSAGFGNLEAGPLAIDKTAISGSLTQDTLYVDFNSYAKGEKLFRIQSEMTRDNDNLYFRINPSDLILNKEPWEMPNSNKISISKEAILFKDFVMSRNSQEIKLSDDLGETEEHLGIALKNFELSTFMSYLNPDEYLASGTVNGDFKILNPLGNWGLVADMGIDDFEAVEVPLGKLQLTANSVSHEKYDFNLDVQGDNIDLNVGGDYITQNTGPELNLNVDLNKLAMVVLEGFSGEALKESKGSMAANFKIDGPLDDINYKGEVNFNDAEFFVSMLNSKFSLNEDIIKVDNEGIYFNKFSISDAQSNDFTVNGDILTKEITDPTFDLSIKANDFEALNSTIEDNELYYGKVVFDVDATVKGKMSFPKVNAKLTVDEKTNATYVLPEAQVDIVERDGVVIFVNKEDPNAILTRHNEDDVTAVITGIELNTELIIEPNSTFNIILNQRTGDNLQVVGEGNLFFNIERSGRTTLTGRYEISDGHYEMSLYNLVKRKFDIAPESSVSWSGDPMNANLDVRAIYDIKTSASGLMASQTSGESTSEQNKFKQRLPFMVYLNVKGELNKPILEFSLDMPQDERGAIGGAVYGRISQLNQQEDELNKQVFSLLVLNRFFPQSGTDGSGGGAATVARDNLNQALSDQLNVFSDKLTGDTGIELNFGLESYTDYQGSSPESRTDLNISASKKLLNDRLVVTAGSEVGVQGESRPGEDNPVIGNVSIEYLLTENGRWRLRGFRKSEYENIIDGQVFVSGIALIFTREFNKFSELFEKEIKKEEEAQKQKEEKEEEEKETPNKEEKEQENTSAEAIKEEEN</sequence>
<evidence type="ECO:0000256" key="5">
    <source>
        <dbReference type="SAM" id="MobiDB-lite"/>
    </source>
</evidence>
<dbReference type="RefSeq" id="WP_311401983.1">
    <property type="nucleotide sequence ID" value="NZ_JAVRBG010000009.1"/>
</dbReference>
<feature type="compositionally biased region" description="Basic and acidic residues" evidence="5">
    <location>
        <begin position="1662"/>
        <end position="1671"/>
    </location>
</feature>
<keyword evidence="2 6" id="KW-0812">Transmembrane</keyword>
<evidence type="ECO:0000256" key="2">
    <source>
        <dbReference type="ARBA" id="ARBA00022692"/>
    </source>
</evidence>
<keyword evidence="3 6" id="KW-1133">Transmembrane helix</keyword>
<comment type="subcellular location">
    <subcellularLocation>
        <location evidence="1">Membrane</location>
        <topology evidence="1">Single-pass membrane protein</topology>
    </subcellularLocation>
</comment>
<dbReference type="PANTHER" id="PTHR30441:SF8">
    <property type="entry name" value="DUF748 DOMAIN-CONTAINING PROTEIN"/>
    <property type="match status" value="1"/>
</dbReference>
<feature type="transmembrane region" description="Helical" evidence="6">
    <location>
        <begin position="20"/>
        <end position="41"/>
    </location>
</feature>
<keyword evidence="9" id="KW-1185">Reference proteome</keyword>
<dbReference type="InterPro" id="IPR052894">
    <property type="entry name" value="AsmA-related"/>
</dbReference>
<gene>
    <name evidence="8" type="ORF">RLT85_10445</name>
</gene>
<evidence type="ECO:0000256" key="3">
    <source>
        <dbReference type="ARBA" id="ARBA00022989"/>
    </source>
</evidence>
<reference evidence="9" key="1">
    <citation type="submission" date="2023-07" db="EMBL/GenBank/DDBJ databases">
        <title>Isolating and identifying novel microbial strains from the Mariana Trench.</title>
        <authorList>
            <person name="Fu H."/>
        </authorList>
    </citation>
    <scope>NUCLEOTIDE SEQUENCE [LARGE SCALE GENOMIC DNA]</scope>
    <source>
        <strain evidence="9">T-y2</strain>
    </source>
</reference>
<evidence type="ECO:0000313" key="9">
    <source>
        <dbReference type="Proteomes" id="UP001182991"/>
    </source>
</evidence>
<feature type="compositionally biased region" description="Basic and acidic residues" evidence="5">
    <location>
        <begin position="1678"/>
        <end position="1700"/>
    </location>
</feature>
<protein>
    <submittedName>
        <fullName evidence="8">Translocation/assembly module TamB domain-containing protein</fullName>
    </submittedName>
</protein>
<name>A0ABU2KK10_9FLAO</name>
<proteinExistence type="predicted"/>
<keyword evidence="4 6" id="KW-0472">Membrane</keyword>
<feature type="domain" description="Translocation and assembly module TamB C-terminal" evidence="7">
    <location>
        <begin position="1190"/>
        <end position="1648"/>
    </location>
</feature>
<evidence type="ECO:0000313" key="8">
    <source>
        <dbReference type="EMBL" id="MDT0295055.1"/>
    </source>
</evidence>
<evidence type="ECO:0000256" key="1">
    <source>
        <dbReference type="ARBA" id="ARBA00004167"/>
    </source>
</evidence>
<evidence type="ECO:0000256" key="4">
    <source>
        <dbReference type="ARBA" id="ARBA00023136"/>
    </source>
</evidence>
<dbReference type="InterPro" id="IPR007452">
    <property type="entry name" value="TamB_C"/>
</dbReference>
<comment type="caution">
    <text evidence="8">The sequence shown here is derived from an EMBL/GenBank/DDBJ whole genome shotgun (WGS) entry which is preliminary data.</text>
</comment>
<accession>A0ABU2KK10</accession>
<dbReference type="Proteomes" id="UP001182991">
    <property type="component" value="Unassembled WGS sequence"/>
</dbReference>